<dbReference type="AlphaFoldDB" id="A0A7C9FYD0"/>
<comment type="caution">
    <text evidence="1">The sequence shown here is derived from an EMBL/GenBank/DDBJ whole genome shotgun (WGS) entry which is preliminary data.</text>
</comment>
<organism evidence="1 2">
    <name type="scientific">Salmonirosea aquatica</name>
    <dbReference type="NCBI Taxonomy" id="2654236"/>
    <lineage>
        <taxon>Bacteria</taxon>
        <taxon>Pseudomonadati</taxon>
        <taxon>Bacteroidota</taxon>
        <taxon>Cytophagia</taxon>
        <taxon>Cytophagales</taxon>
        <taxon>Spirosomataceae</taxon>
        <taxon>Salmonirosea</taxon>
    </lineage>
</organism>
<dbReference type="Proteomes" id="UP000479293">
    <property type="component" value="Unassembled WGS sequence"/>
</dbReference>
<sequence length="156" mass="17852">MSLQNTYLENEGKNFSAEKRRASWNTEEIIKDPPVNDHPQTLARQLTELMTTFIRPECIESNGEPKKELGLMFTVHKKVLLKLLEQKDCEGLRIYFASKTIDDKVRTNLVLKPVDASLYELDAVKSEEVVMFCESPTECPPETRCPSESFDNVPNT</sequence>
<name>A0A7C9FYD0_9BACT</name>
<gene>
    <name evidence="1" type="ORF">GBK04_12810</name>
</gene>
<dbReference type="RefSeq" id="WP_152760229.1">
    <property type="nucleotide sequence ID" value="NZ_WHLY01000002.1"/>
</dbReference>
<proteinExistence type="predicted"/>
<accession>A0A7C9FYD0</accession>
<dbReference type="EMBL" id="WHLY01000002">
    <property type="protein sequence ID" value="MPR34213.1"/>
    <property type="molecule type" value="Genomic_DNA"/>
</dbReference>
<reference evidence="1 2" key="1">
    <citation type="submission" date="2019-10" db="EMBL/GenBank/DDBJ databases">
        <title>Draft Genome Sequence of Cytophagaceae sp. SJW1-29.</title>
        <authorList>
            <person name="Choi A."/>
        </authorList>
    </citation>
    <scope>NUCLEOTIDE SEQUENCE [LARGE SCALE GENOMIC DNA]</scope>
    <source>
        <strain evidence="1 2">SJW1-29</strain>
    </source>
</reference>
<keyword evidence="2" id="KW-1185">Reference proteome</keyword>
<evidence type="ECO:0000313" key="2">
    <source>
        <dbReference type="Proteomes" id="UP000479293"/>
    </source>
</evidence>
<evidence type="ECO:0000313" key="1">
    <source>
        <dbReference type="EMBL" id="MPR34213.1"/>
    </source>
</evidence>
<protein>
    <submittedName>
        <fullName evidence="1">Uncharacterized protein</fullName>
    </submittedName>
</protein>